<proteinExistence type="predicted"/>
<dbReference type="RefSeq" id="WP_303542222.1">
    <property type="nucleotide sequence ID" value="NZ_JAUOTP010000004.1"/>
</dbReference>
<keyword evidence="1" id="KW-1133">Transmembrane helix</keyword>
<keyword evidence="1" id="KW-0812">Transmembrane</keyword>
<protein>
    <submittedName>
        <fullName evidence="3">LytTR family DNA-binding domain-containing protein</fullName>
    </submittedName>
</protein>
<evidence type="ECO:0000259" key="2">
    <source>
        <dbReference type="PROSITE" id="PS50930"/>
    </source>
</evidence>
<feature type="domain" description="HTH LytTR-type" evidence="2">
    <location>
        <begin position="171"/>
        <end position="255"/>
    </location>
</feature>
<keyword evidence="1" id="KW-0472">Membrane</keyword>
<feature type="transmembrane region" description="Helical" evidence="1">
    <location>
        <begin position="12"/>
        <end position="33"/>
    </location>
</feature>
<keyword evidence="3" id="KW-0238">DNA-binding</keyword>
<dbReference type="Proteomes" id="UP001169764">
    <property type="component" value="Unassembled WGS sequence"/>
</dbReference>
<keyword evidence="4" id="KW-1185">Reference proteome</keyword>
<evidence type="ECO:0000313" key="4">
    <source>
        <dbReference type="Proteomes" id="UP001169764"/>
    </source>
</evidence>
<reference evidence="3" key="1">
    <citation type="submission" date="2023-07" db="EMBL/GenBank/DDBJ databases">
        <authorList>
            <person name="Kim M."/>
        </authorList>
    </citation>
    <scope>NUCLEOTIDE SEQUENCE</scope>
    <source>
        <strain evidence="3">BIUV-7</strain>
    </source>
</reference>
<dbReference type="InterPro" id="IPR007492">
    <property type="entry name" value="LytTR_DNA-bd_dom"/>
</dbReference>
<dbReference type="GO" id="GO:0003677">
    <property type="term" value="F:DNA binding"/>
    <property type="evidence" value="ECO:0007669"/>
    <property type="project" value="UniProtKB-KW"/>
</dbReference>
<dbReference type="EMBL" id="JAUOTP010000004">
    <property type="protein sequence ID" value="MDO6414754.1"/>
    <property type="molecule type" value="Genomic_DNA"/>
</dbReference>
<dbReference type="Gene3D" id="2.40.50.1020">
    <property type="entry name" value="LytTr DNA-binding domain"/>
    <property type="match status" value="1"/>
</dbReference>
<feature type="transmembrane region" description="Helical" evidence="1">
    <location>
        <begin position="115"/>
        <end position="133"/>
    </location>
</feature>
<name>A0ABT8Y8V5_9SPHN</name>
<dbReference type="Pfam" id="PF04397">
    <property type="entry name" value="LytTR"/>
    <property type="match status" value="1"/>
</dbReference>
<feature type="transmembrane region" description="Helical" evidence="1">
    <location>
        <begin position="45"/>
        <end position="68"/>
    </location>
</feature>
<evidence type="ECO:0000256" key="1">
    <source>
        <dbReference type="SAM" id="Phobius"/>
    </source>
</evidence>
<accession>A0ABT8Y8V5</accession>
<dbReference type="PROSITE" id="PS50930">
    <property type="entry name" value="HTH_LYTTR"/>
    <property type="match status" value="1"/>
</dbReference>
<comment type="caution">
    <text evidence="3">The sequence shown here is derived from an EMBL/GenBank/DDBJ whole genome shotgun (WGS) entry which is preliminary data.</text>
</comment>
<dbReference type="SMART" id="SM00850">
    <property type="entry name" value="LytTR"/>
    <property type="match status" value="1"/>
</dbReference>
<sequence>MTLSDLLGRPDRWARLLGWALALGLLLGIIGPFGSYPANMFTRTVYWTGLFVGGTLLLWPCVAAAAVIGPARGFPLPFAFVVIALAGAVPVAALAAAGGHLFWPVRASGMRALEWYGQTVVIALPVAAGALWLETRLYGGERPLPPIAESPPSADVTHRLPDHLLESALCLQMEDHHVRIHAHQRSWLQLATLREAIDQIGPERGLQVHRSWWVARDAVRDVVEDGRSVRLKLANGLEVPVARNRIADLRTRGWLDGRQEIAG</sequence>
<feature type="transmembrane region" description="Helical" evidence="1">
    <location>
        <begin position="80"/>
        <end position="103"/>
    </location>
</feature>
<evidence type="ECO:0000313" key="3">
    <source>
        <dbReference type="EMBL" id="MDO6414754.1"/>
    </source>
</evidence>
<organism evidence="3 4">
    <name type="scientific">Sphingomonas natans</name>
    <dbReference type="NCBI Taxonomy" id="3063330"/>
    <lineage>
        <taxon>Bacteria</taxon>
        <taxon>Pseudomonadati</taxon>
        <taxon>Pseudomonadota</taxon>
        <taxon>Alphaproteobacteria</taxon>
        <taxon>Sphingomonadales</taxon>
        <taxon>Sphingomonadaceae</taxon>
        <taxon>Sphingomonas</taxon>
    </lineage>
</organism>
<gene>
    <name evidence="3" type="ORF">Q4F19_10225</name>
</gene>